<feature type="compositionally biased region" description="Basic and acidic residues" evidence="8">
    <location>
        <begin position="172"/>
        <end position="181"/>
    </location>
</feature>
<dbReference type="GO" id="GO:0000981">
    <property type="term" value="F:DNA-binding transcription factor activity, RNA polymerase II-specific"/>
    <property type="evidence" value="ECO:0007669"/>
    <property type="project" value="TreeGrafter"/>
</dbReference>
<dbReference type="PROSITE" id="PS00028">
    <property type="entry name" value="ZINC_FINGER_C2H2_1"/>
    <property type="match status" value="2"/>
</dbReference>
<dbReference type="Gene3D" id="3.30.160.60">
    <property type="entry name" value="Classic Zinc Finger"/>
    <property type="match status" value="1"/>
</dbReference>
<dbReference type="EMBL" id="QBLH01003978">
    <property type="protein sequence ID" value="TGZ31979.1"/>
    <property type="molecule type" value="Genomic_DNA"/>
</dbReference>
<feature type="domain" description="C2H2-type" evidence="9">
    <location>
        <begin position="530"/>
        <end position="548"/>
    </location>
</feature>
<dbReference type="AlphaFoldDB" id="A0A4S2JBH1"/>
<feature type="compositionally biased region" description="Basic residues" evidence="8">
    <location>
        <begin position="182"/>
        <end position="195"/>
    </location>
</feature>
<dbReference type="PROSITE" id="PS50157">
    <property type="entry name" value="ZINC_FINGER_C2H2_2"/>
    <property type="match status" value="3"/>
</dbReference>
<keyword evidence="4 7" id="KW-0863">Zinc-finger</keyword>
<dbReference type="Pfam" id="PF00096">
    <property type="entry name" value="zf-C2H2"/>
    <property type="match status" value="3"/>
</dbReference>
<feature type="domain" description="C2H2-type" evidence="9">
    <location>
        <begin position="593"/>
        <end position="617"/>
    </location>
</feature>
<dbReference type="SMART" id="SM00355">
    <property type="entry name" value="ZnF_C2H2"/>
    <property type="match status" value="3"/>
</dbReference>
<dbReference type="PROSITE" id="PS50808">
    <property type="entry name" value="ZF_BED"/>
    <property type="match status" value="1"/>
</dbReference>
<sequence>SYTLQQSMRAQNCDDIRERMKNNVYTSSTKSFKTVFVEDTNISKEETIASQAALHNVQLIRNLPNILRSSNTKTPKNRKLLDKIDTSFIFSTEDGNTSLELNTTSSSIDLDMEANYNKTTSPKSHHQRKQVHNPLNIQDISDCNNNKSKNILPKIDQFNELRSLVSREENVPAKRMKYNDKQKKRSSDKKTKKVTACKSGSKTRVSCKKPDALATIPDVKIMNTIVQNTNNFFENDLLTQPVCNPNFPNINVNDLHDIATKSVEPFNVFYRNNELYNFEKKYDVNLNDISYKPTEFNAVQPKVIERDITSYEFPMIENNLQQELRDKNIDSFLYEPKVLYSCSCANCMSHDKDIIFYEDPVSTFTSSDDTQEPFMCDLYTNMYDFYFNDYSHIFDDNLMGFEETNLYCGEFGENNITKEISYTGAKSTTELIESSANMSSVDQNKLQNLQPCHIDRIQDCVGSCPTELVTYPNGTTRMDNVKTVLDDMDTSNLNSKNFSMNESEIISQDELIPTNFKCQTPKNKKDLCIYRCSECGKLFNKKPQLWKHFTRCDFYKENFKCHICSKTYRHKSSLAQHLRITHNVLYGLHDKFYTCNKCSKSYVRFRAFQRHLLLHDD</sequence>
<evidence type="ECO:0000256" key="1">
    <source>
        <dbReference type="ARBA" id="ARBA00004123"/>
    </source>
</evidence>
<evidence type="ECO:0000259" key="9">
    <source>
        <dbReference type="PROSITE" id="PS50157"/>
    </source>
</evidence>
<proteinExistence type="predicted"/>
<evidence type="ECO:0000256" key="8">
    <source>
        <dbReference type="SAM" id="MobiDB-lite"/>
    </source>
</evidence>
<organism evidence="11 12">
    <name type="scientific">Temnothorax longispinosus</name>
    <dbReference type="NCBI Taxonomy" id="300112"/>
    <lineage>
        <taxon>Eukaryota</taxon>
        <taxon>Metazoa</taxon>
        <taxon>Ecdysozoa</taxon>
        <taxon>Arthropoda</taxon>
        <taxon>Hexapoda</taxon>
        <taxon>Insecta</taxon>
        <taxon>Pterygota</taxon>
        <taxon>Neoptera</taxon>
        <taxon>Endopterygota</taxon>
        <taxon>Hymenoptera</taxon>
        <taxon>Apocrita</taxon>
        <taxon>Aculeata</taxon>
        <taxon>Formicoidea</taxon>
        <taxon>Formicidae</taxon>
        <taxon>Myrmicinae</taxon>
        <taxon>Temnothorax</taxon>
    </lineage>
</organism>
<keyword evidence="12" id="KW-1185">Reference proteome</keyword>
<dbReference type="GO" id="GO:0008270">
    <property type="term" value="F:zinc ion binding"/>
    <property type="evidence" value="ECO:0007669"/>
    <property type="project" value="UniProtKB-KW"/>
</dbReference>
<keyword evidence="6" id="KW-0539">Nucleus</keyword>
<feature type="region of interest" description="Disordered" evidence="8">
    <location>
        <begin position="172"/>
        <end position="195"/>
    </location>
</feature>
<evidence type="ECO:0000256" key="7">
    <source>
        <dbReference type="PROSITE-ProRule" id="PRU00042"/>
    </source>
</evidence>
<dbReference type="InterPro" id="IPR003656">
    <property type="entry name" value="Znf_BED"/>
</dbReference>
<keyword evidence="3" id="KW-0677">Repeat</keyword>
<dbReference type="GO" id="GO:0000977">
    <property type="term" value="F:RNA polymerase II transcription regulatory region sequence-specific DNA binding"/>
    <property type="evidence" value="ECO:0007669"/>
    <property type="project" value="TreeGrafter"/>
</dbReference>
<evidence type="ECO:0000259" key="10">
    <source>
        <dbReference type="PROSITE" id="PS50808"/>
    </source>
</evidence>
<evidence type="ECO:0000256" key="5">
    <source>
        <dbReference type="ARBA" id="ARBA00022833"/>
    </source>
</evidence>
<feature type="non-terminal residue" evidence="11">
    <location>
        <position position="1"/>
    </location>
</feature>
<gene>
    <name evidence="11" type="ORF">DBV15_05683</name>
</gene>
<dbReference type="InterPro" id="IPR036236">
    <property type="entry name" value="Znf_C2H2_sf"/>
</dbReference>
<dbReference type="STRING" id="300112.A0A4S2JBH1"/>
<dbReference type="PANTHER" id="PTHR24381">
    <property type="entry name" value="ZINC FINGER PROTEIN"/>
    <property type="match status" value="1"/>
</dbReference>
<evidence type="ECO:0000256" key="2">
    <source>
        <dbReference type="ARBA" id="ARBA00022723"/>
    </source>
</evidence>
<dbReference type="PANTHER" id="PTHR24381:SF393">
    <property type="entry name" value="CHROMATIN-LINKED ADAPTOR FOR MSL PROTEINS, ISOFORM B"/>
    <property type="match status" value="1"/>
</dbReference>
<keyword evidence="2" id="KW-0479">Metal-binding</keyword>
<evidence type="ECO:0000256" key="3">
    <source>
        <dbReference type="ARBA" id="ARBA00022737"/>
    </source>
</evidence>
<dbReference type="GO" id="GO:0005634">
    <property type="term" value="C:nucleus"/>
    <property type="evidence" value="ECO:0007669"/>
    <property type="project" value="UniProtKB-SubCell"/>
</dbReference>
<dbReference type="InterPro" id="IPR013087">
    <property type="entry name" value="Znf_C2H2_type"/>
</dbReference>
<reference evidence="11 12" key="1">
    <citation type="journal article" date="2019" name="Philos. Trans. R. Soc. Lond., B, Biol. Sci.">
        <title>Ant behaviour and brain gene expression of defending hosts depend on the ecological success of the intruding social parasite.</title>
        <authorList>
            <person name="Kaur R."/>
            <person name="Stoldt M."/>
            <person name="Jongepier E."/>
            <person name="Feldmeyer B."/>
            <person name="Menzel F."/>
            <person name="Bornberg-Bauer E."/>
            <person name="Foitzik S."/>
        </authorList>
    </citation>
    <scope>NUCLEOTIDE SEQUENCE [LARGE SCALE GENOMIC DNA]</scope>
    <source>
        <tissue evidence="11">Whole body</tissue>
    </source>
</reference>
<evidence type="ECO:0000256" key="4">
    <source>
        <dbReference type="ARBA" id="ARBA00022771"/>
    </source>
</evidence>
<evidence type="ECO:0000313" key="11">
    <source>
        <dbReference type="EMBL" id="TGZ31979.1"/>
    </source>
</evidence>
<dbReference type="Proteomes" id="UP000310200">
    <property type="component" value="Unassembled WGS sequence"/>
</dbReference>
<accession>A0A4S2JBH1</accession>
<evidence type="ECO:0000256" key="6">
    <source>
        <dbReference type="ARBA" id="ARBA00023242"/>
    </source>
</evidence>
<comment type="caution">
    <text evidence="11">The sequence shown here is derived from an EMBL/GenBank/DDBJ whole genome shotgun (WGS) entry which is preliminary data.</text>
</comment>
<comment type="subcellular location">
    <subcellularLocation>
        <location evidence="1">Nucleus</location>
    </subcellularLocation>
</comment>
<evidence type="ECO:0000313" key="12">
    <source>
        <dbReference type="Proteomes" id="UP000310200"/>
    </source>
</evidence>
<feature type="domain" description="BED-type" evidence="10">
    <location>
        <begin position="540"/>
        <end position="582"/>
    </location>
</feature>
<name>A0A4S2JBH1_9HYME</name>
<keyword evidence="5" id="KW-0862">Zinc</keyword>
<feature type="domain" description="C2H2-type" evidence="9">
    <location>
        <begin position="559"/>
        <end position="582"/>
    </location>
</feature>
<protein>
    <submittedName>
        <fullName evidence="11">Zinc finger protein</fullName>
    </submittedName>
</protein>
<dbReference type="SUPFAM" id="SSF57667">
    <property type="entry name" value="beta-beta-alpha zinc fingers"/>
    <property type="match status" value="1"/>
</dbReference>